<dbReference type="AlphaFoldDB" id="A0A955L0Y0"/>
<sequence length="186" mass="21459">MVQKKGFNLLKTQVEPQTMWTKLYRWTTTTARAIMVFVELIIVVAFGFRVVVDLQFKNLNKDIASKEEIMSVLQESEMRLRSTQDRIGLYEQLWKDTPYYSNVYLEITKIVPVNVQELSVQILNNEVTIKGFADAQAIEDIESGFKNSSLFTKTELLNIESQGTDTDSFTIKTNLNNLPMRSEVLF</sequence>
<evidence type="ECO:0000256" key="1">
    <source>
        <dbReference type="SAM" id="Phobius"/>
    </source>
</evidence>
<accession>A0A955L0Y0</accession>
<protein>
    <submittedName>
        <fullName evidence="2">PilN domain-containing protein</fullName>
    </submittedName>
</protein>
<dbReference type="Pfam" id="PF05137">
    <property type="entry name" value="PilN"/>
    <property type="match status" value="1"/>
</dbReference>
<proteinExistence type="predicted"/>
<evidence type="ECO:0000313" key="2">
    <source>
        <dbReference type="EMBL" id="MCA9379775.1"/>
    </source>
</evidence>
<keyword evidence="1" id="KW-0472">Membrane</keyword>
<reference evidence="2" key="2">
    <citation type="journal article" date="2021" name="Microbiome">
        <title>Successional dynamics and alternative stable states in a saline activated sludge microbial community over 9 years.</title>
        <authorList>
            <person name="Wang Y."/>
            <person name="Ye J."/>
            <person name="Ju F."/>
            <person name="Liu L."/>
            <person name="Boyd J.A."/>
            <person name="Deng Y."/>
            <person name="Parks D.H."/>
            <person name="Jiang X."/>
            <person name="Yin X."/>
            <person name="Woodcroft B.J."/>
            <person name="Tyson G.W."/>
            <person name="Hugenholtz P."/>
            <person name="Polz M.F."/>
            <person name="Zhang T."/>
        </authorList>
    </citation>
    <scope>NUCLEOTIDE SEQUENCE</scope>
    <source>
        <strain evidence="2">HKST-UBA15</strain>
    </source>
</reference>
<comment type="caution">
    <text evidence="2">The sequence shown here is derived from an EMBL/GenBank/DDBJ whole genome shotgun (WGS) entry which is preliminary data.</text>
</comment>
<organism evidence="2 3">
    <name type="scientific">Candidatus Dojkabacteria bacterium</name>
    <dbReference type="NCBI Taxonomy" id="2099670"/>
    <lineage>
        <taxon>Bacteria</taxon>
        <taxon>Candidatus Dojkabacteria</taxon>
    </lineage>
</organism>
<evidence type="ECO:0000313" key="3">
    <source>
        <dbReference type="Proteomes" id="UP000745577"/>
    </source>
</evidence>
<name>A0A955L0Y0_9BACT</name>
<dbReference type="Proteomes" id="UP000745577">
    <property type="component" value="Unassembled WGS sequence"/>
</dbReference>
<gene>
    <name evidence="2" type="ORF">KC675_01200</name>
</gene>
<feature type="transmembrane region" description="Helical" evidence="1">
    <location>
        <begin position="33"/>
        <end position="52"/>
    </location>
</feature>
<dbReference type="EMBL" id="JAGQLL010000012">
    <property type="protein sequence ID" value="MCA9379775.1"/>
    <property type="molecule type" value="Genomic_DNA"/>
</dbReference>
<keyword evidence="1" id="KW-0812">Transmembrane</keyword>
<dbReference type="InterPro" id="IPR007813">
    <property type="entry name" value="PilN"/>
</dbReference>
<keyword evidence="1" id="KW-1133">Transmembrane helix</keyword>
<reference evidence="2" key="1">
    <citation type="submission" date="2020-04" db="EMBL/GenBank/DDBJ databases">
        <authorList>
            <person name="Zhang T."/>
        </authorList>
    </citation>
    <scope>NUCLEOTIDE SEQUENCE</scope>
    <source>
        <strain evidence="2">HKST-UBA15</strain>
    </source>
</reference>